<dbReference type="AlphaFoldDB" id="A0A6S6SBE7"/>
<accession>A0A6S6SBE7</accession>
<name>A0A6S6SBE7_9GAMM</name>
<evidence type="ECO:0000313" key="1">
    <source>
        <dbReference type="EMBL" id="CAA6805703.1"/>
    </source>
</evidence>
<reference evidence="1" key="1">
    <citation type="submission" date="2020-01" db="EMBL/GenBank/DDBJ databases">
        <authorList>
            <person name="Meier V. D."/>
            <person name="Meier V D."/>
        </authorList>
    </citation>
    <scope>NUCLEOTIDE SEQUENCE</scope>
    <source>
        <strain evidence="1">HLG_WM_MAG_07</strain>
    </source>
</reference>
<gene>
    <name evidence="1" type="ORF">HELGO_WM11944</name>
</gene>
<organism evidence="1">
    <name type="scientific">uncultured Thiotrichaceae bacterium</name>
    <dbReference type="NCBI Taxonomy" id="298394"/>
    <lineage>
        <taxon>Bacteria</taxon>
        <taxon>Pseudomonadati</taxon>
        <taxon>Pseudomonadota</taxon>
        <taxon>Gammaproteobacteria</taxon>
        <taxon>Thiotrichales</taxon>
        <taxon>Thiotrichaceae</taxon>
        <taxon>environmental samples</taxon>
    </lineage>
</organism>
<protein>
    <submittedName>
        <fullName evidence="1">Uncharacterized protein</fullName>
    </submittedName>
</protein>
<dbReference type="EMBL" id="CACVAY010000027">
    <property type="protein sequence ID" value="CAA6805703.1"/>
    <property type="molecule type" value="Genomic_DNA"/>
</dbReference>
<proteinExistence type="predicted"/>
<sequence length="242" mass="26729">MNKLIDSISLVSDTALPVVKAVLDANDKLGKFENDDKGPLVLASVLSDFFGVTSSLENGGNYPPVDKFSDFAEYGLDLLDRLAYFVRALEVMEHGDDVALIFASTGYWFAKNGATFSNLNGIADGFGQLVNGLKDTDELAYICKQMLEVAEASVEYHESNDDTSDPWRPWRVLNLNAGIAATRSMQPDLMESTFEILSARLPSDMPIFFRDGFRMMQGQHVSEEAQGVMQKFASQTSIISFH</sequence>